<reference evidence="2" key="2">
    <citation type="submission" date="2019-02" db="EMBL/GenBank/DDBJ databases">
        <title>Opniocepnalus argus Var Kimnra genome.</title>
        <authorList>
            <person name="Zhou C."/>
            <person name="Xiao S."/>
        </authorList>
    </citation>
    <scope>NUCLEOTIDE SEQUENCE [LARGE SCALE GENOMIC DNA]</scope>
</reference>
<keyword evidence="2" id="KW-1185">Reference proteome</keyword>
<evidence type="ECO:0000313" key="2">
    <source>
        <dbReference type="Proteomes" id="UP000503349"/>
    </source>
</evidence>
<dbReference type="EMBL" id="CM015733">
    <property type="protein sequence ID" value="KAF3705666.1"/>
    <property type="molecule type" value="Genomic_DNA"/>
</dbReference>
<accession>A0A6G1QUB1</accession>
<proteinExistence type="predicted"/>
<dbReference type="AlphaFoldDB" id="A0A6G1QUB1"/>
<name>A0A6G1QUB1_CHAAH</name>
<dbReference type="Proteomes" id="UP000503349">
    <property type="component" value="Chromosome 22"/>
</dbReference>
<evidence type="ECO:0000313" key="1">
    <source>
        <dbReference type="EMBL" id="KAF3705666.1"/>
    </source>
</evidence>
<sequence length="81" mass="9256">MNGYKRTISEKQSLSNVKMFRGLPVCDKLGLIIVEQFQKNISQCRTAKTLKIPPVHNIIKRLRESERTSVPKGQCQGQNWG</sequence>
<reference evidence="1 2" key="1">
    <citation type="submission" date="2019-02" db="EMBL/GenBank/DDBJ databases">
        <title>Opniocepnalus argus genome.</title>
        <authorList>
            <person name="Zhou C."/>
            <person name="Xiao S."/>
        </authorList>
    </citation>
    <scope>NUCLEOTIDE SEQUENCE [LARGE SCALE GENOMIC DNA]</scope>
    <source>
        <strain evidence="1">OARG1902GOOAL</strain>
        <tissue evidence="1">Muscle</tissue>
    </source>
</reference>
<organism evidence="1 2">
    <name type="scientific">Channa argus</name>
    <name type="common">Northern snakehead</name>
    <name type="synonym">Ophicephalus argus</name>
    <dbReference type="NCBI Taxonomy" id="215402"/>
    <lineage>
        <taxon>Eukaryota</taxon>
        <taxon>Metazoa</taxon>
        <taxon>Chordata</taxon>
        <taxon>Craniata</taxon>
        <taxon>Vertebrata</taxon>
        <taxon>Euteleostomi</taxon>
        <taxon>Actinopterygii</taxon>
        <taxon>Neopterygii</taxon>
        <taxon>Teleostei</taxon>
        <taxon>Neoteleostei</taxon>
        <taxon>Acanthomorphata</taxon>
        <taxon>Anabantaria</taxon>
        <taxon>Anabantiformes</taxon>
        <taxon>Channoidei</taxon>
        <taxon>Channidae</taxon>
        <taxon>Channa</taxon>
    </lineage>
</organism>
<protein>
    <submittedName>
        <fullName evidence="1">Uncharacterized protein</fullName>
    </submittedName>
</protein>
<gene>
    <name evidence="1" type="ORF">EXN66_Car021357</name>
</gene>